<evidence type="ECO:0000256" key="5">
    <source>
        <dbReference type="ARBA" id="ARBA00022989"/>
    </source>
</evidence>
<comment type="similarity">
    <text evidence="2 7">Belongs to the derlin family.</text>
</comment>
<reference evidence="9" key="1">
    <citation type="submission" date="2023-02" db="EMBL/GenBank/DDBJ databases">
        <authorList>
            <person name="Palmer J.M."/>
        </authorList>
    </citation>
    <scope>NUCLEOTIDE SEQUENCE</scope>
    <source>
        <strain evidence="9">FW57</strain>
    </source>
</reference>
<keyword evidence="10" id="KW-1185">Reference proteome</keyword>
<dbReference type="InterPro" id="IPR007599">
    <property type="entry name" value="DER1"/>
</dbReference>
<evidence type="ECO:0000256" key="8">
    <source>
        <dbReference type="SAM" id="MobiDB-lite"/>
    </source>
</evidence>
<evidence type="ECO:0000313" key="10">
    <source>
        <dbReference type="Proteomes" id="UP001197093"/>
    </source>
</evidence>
<keyword evidence="3 7" id="KW-0812">Transmembrane</keyword>
<dbReference type="Proteomes" id="UP001197093">
    <property type="component" value="Unassembled WGS sequence"/>
</dbReference>
<comment type="function">
    <text evidence="7">May be involved in the degradation of misfolded endoplasmic reticulum (ER) luminal proteins.</text>
</comment>
<name>A0AAD4HVT1_9PEZI</name>
<comment type="caution">
    <text evidence="9">The sequence shown here is derived from an EMBL/GenBank/DDBJ whole genome shotgun (WGS) entry which is preliminary data.</text>
</comment>
<feature type="transmembrane region" description="Helical" evidence="7">
    <location>
        <begin position="54"/>
        <end position="76"/>
    </location>
</feature>
<dbReference type="GO" id="GO:0006950">
    <property type="term" value="P:response to stress"/>
    <property type="evidence" value="ECO:0007669"/>
    <property type="project" value="UniProtKB-ARBA"/>
</dbReference>
<evidence type="ECO:0000256" key="7">
    <source>
        <dbReference type="RuleBase" id="RU363059"/>
    </source>
</evidence>
<evidence type="ECO:0000256" key="1">
    <source>
        <dbReference type="ARBA" id="ARBA00004477"/>
    </source>
</evidence>
<feature type="transmembrane region" description="Helical" evidence="7">
    <location>
        <begin position="21"/>
        <end position="42"/>
    </location>
</feature>
<comment type="subcellular location">
    <subcellularLocation>
        <location evidence="1 7">Endoplasmic reticulum membrane</location>
        <topology evidence="1 7">Multi-pass membrane protein</topology>
    </subcellularLocation>
</comment>
<sequence length="259" mass="28652">MSEIMDAYWAAPPMARTFATAIVVTSISAHILGLVPYAWIYFTEDRLFRLPPEIWRLATNFFLSGPQLGIIMDPYFAYMYLKQLETANLKFPRKEDLLWYLMTVGGFIILVNRAFLGGAFFLPGLLMSLTYTACQDQRGVQSSFFFFTVPAQAVPYCMLLASVLMSPGIIPLQLSGIVAAHLHDFLTRLWPEFGRGPNLLPTPGFVSWLVQTPRMLPRGYGTAIRQPDATAGSGTGASTGSVLPDSWKTRGSGHRLGGN</sequence>
<accession>A0AAD4HVT1</accession>
<feature type="compositionally biased region" description="Low complexity" evidence="8">
    <location>
        <begin position="229"/>
        <end position="241"/>
    </location>
</feature>
<dbReference type="GO" id="GO:0005789">
    <property type="term" value="C:endoplasmic reticulum membrane"/>
    <property type="evidence" value="ECO:0007669"/>
    <property type="project" value="UniProtKB-SubCell"/>
</dbReference>
<keyword evidence="5 7" id="KW-1133">Transmembrane helix</keyword>
<dbReference type="AlphaFoldDB" id="A0AAD4HVT1"/>
<feature type="transmembrane region" description="Helical" evidence="7">
    <location>
        <begin position="142"/>
        <end position="165"/>
    </location>
</feature>
<dbReference type="Pfam" id="PF04511">
    <property type="entry name" value="DER1"/>
    <property type="match status" value="1"/>
</dbReference>
<feature type="region of interest" description="Disordered" evidence="8">
    <location>
        <begin position="221"/>
        <end position="259"/>
    </location>
</feature>
<evidence type="ECO:0000313" key="9">
    <source>
        <dbReference type="EMBL" id="KAG7288769.1"/>
    </source>
</evidence>
<evidence type="ECO:0000256" key="6">
    <source>
        <dbReference type="ARBA" id="ARBA00023136"/>
    </source>
</evidence>
<proteinExistence type="inferred from homology"/>
<feature type="transmembrane region" description="Helical" evidence="7">
    <location>
        <begin position="97"/>
        <end position="122"/>
    </location>
</feature>
<organism evidence="9 10">
    <name type="scientific">Staphylotrichum longicolle</name>
    <dbReference type="NCBI Taxonomy" id="669026"/>
    <lineage>
        <taxon>Eukaryota</taxon>
        <taxon>Fungi</taxon>
        <taxon>Dikarya</taxon>
        <taxon>Ascomycota</taxon>
        <taxon>Pezizomycotina</taxon>
        <taxon>Sordariomycetes</taxon>
        <taxon>Sordariomycetidae</taxon>
        <taxon>Sordariales</taxon>
        <taxon>Chaetomiaceae</taxon>
        <taxon>Staphylotrichum</taxon>
    </lineage>
</organism>
<keyword evidence="4 7" id="KW-0256">Endoplasmic reticulum</keyword>
<keyword evidence="6 7" id="KW-0472">Membrane</keyword>
<dbReference type="PANTHER" id="PTHR11009">
    <property type="entry name" value="DER1-LIKE PROTEIN, DERLIN"/>
    <property type="match status" value="1"/>
</dbReference>
<evidence type="ECO:0000256" key="3">
    <source>
        <dbReference type="ARBA" id="ARBA00022692"/>
    </source>
</evidence>
<evidence type="ECO:0000256" key="2">
    <source>
        <dbReference type="ARBA" id="ARBA00008917"/>
    </source>
</evidence>
<evidence type="ECO:0000256" key="4">
    <source>
        <dbReference type="ARBA" id="ARBA00022824"/>
    </source>
</evidence>
<dbReference type="EMBL" id="JAHCVI010000002">
    <property type="protein sequence ID" value="KAG7288769.1"/>
    <property type="molecule type" value="Genomic_DNA"/>
</dbReference>
<protein>
    <recommendedName>
        <fullName evidence="7">Derlin</fullName>
    </recommendedName>
</protein>
<gene>
    <name evidence="9" type="ORF">NEMBOFW57_005126</name>
</gene>